<feature type="region of interest" description="Disordered" evidence="1">
    <location>
        <begin position="1"/>
        <end position="57"/>
    </location>
</feature>
<evidence type="ECO:0000313" key="2">
    <source>
        <dbReference type="EMBL" id="CAA9583803.1"/>
    </source>
</evidence>
<organism evidence="2">
    <name type="scientific">uncultured Thermomicrobiales bacterium</name>
    <dbReference type="NCBI Taxonomy" id="1645740"/>
    <lineage>
        <taxon>Bacteria</taxon>
        <taxon>Pseudomonadati</taxon>
        <taxon>Thermomicrobiota</taxon>
        <taxon>Thermomicrobia</taxon>
        <taxon>Thermomicrobiales</taxon>
        <taxon>environmental samples</taxon>
    </lineage>
</organism>
<proteinExistence type="predicted"/>
<feature type="compositionally biased region" description="Basic residues" evidence="1">
    <location>
        <begin position="47"/>
        <end position="57"/>
    </location>
</feature>
<accession>A0A6J4VNU2</accession>
<feature type="non-terminal residue" evidence="2">
    <location>
        <position position="57"/>
    </location>
</feature>
<feature type="compositionally biased region" description="Low complexity" evidence="1">
    <location>
        <begin position="33"/>
        <end position="46"/>
    </location>
</feature>
<feature type="non-terminal residue" evidence="2">
    <location>
        <position position="1"/>
    </location>
</feature>
<name>A0A6J4VNU2_9BACT</name>
<evidence type="ECO:0000256" key="1">
    <source>
        <dbReference type="SAM" id="MobiDB-lite"/>
    </source>
</evidence>
<protein>
    <submittedName>
        <fullName evidence="2">Uncharacterized protein</fullName>
    </submittedName>
</protein>
<sequence length="57" mass="6209">AMSRRSPWPGRRRRWRRCGPTPPPASATCRCGSTPARSRGSTPSPRSSRRCGVRGGS</sequence>
<dbReference type="AlphaFoldDB" id="A0A6J4VNU2"/>
<reference evidence="2" key="1">
    <citation type="submission" date="2020-02" db="EMBL/GenBank/DDBJ databases">
        <authorList>
            <person name="Meier V. D."/>
        </authorList>
    </citation>
    <scope>NUCLEOTIDE SEQUENCE</scope>
    <source>
        <strain evidence="2">AVDCRST_MAG88</strain>
    </source>
</reference>
<gene>
    <name evidence="2" type="ORF">AVDCRST_MAG88-3672</name>
</gene>
<dbReference type="EMBL" id="CADCWM010000892">
    <property type="protein sequence ID" value="CAA9583803.1"/>
    <property type="molecule type" value="Genomic_DNA"/>
</dbReference>